<keyword evidence="5 8" id="KW-0812">Transmembrane</keyword>
<evidence type="ECO:0000313" key="10">
    <source>
        <dbReference type="Proteomes" id="UP000187251"/>
    </source>
</evidence>
<evidence type="ECO:0000256" key="6">
    <source>
        <dbReference type="ARBA" id="ARBA00022989"/>
    </source>
</evidence>
<organism evidence="9 10">
    <name type="scientific">Alcaligenes xylosoxydans xylosoxydans</name>
    <name type="common">Achromobacter xylosoxidans</name>
    <dbReference type="NCBI Taxonomy" id="85698"/>
    <lineage>
        <taxon>Bacteria</taxon>
        <taxon>Pseudomonadati</taxon>
        <taxon>Pseudomonadota</taxon>
        <taxon>Betaproteobacteria</taxon>
        <taxon>Burkholderiales</taxon>
        <taxon>Alcaligenaceae</taxon>
        <taxon>Achromobacter</taxon>
    </lineage>
</organism>
<evidence type="ECO:0000256" key="5">
    <source>
        <dbReference type="ARBA" id="ARBA00022692"/>
    </source>
</evidence>
<gene>
    <name evidence="9" type="ORF">BIZ92_08015</name>
</gene>
<dbReference type="AlphaFoldDB" id="A0A1R1JZP1"/>
<dbReference type="GO" id="GO:0005886">
    <property type="term" value="C:plasma membrane"/>
    <property type="evidence" value="ECO:0007669"/>
    <property type="project" value="UniProtKB-SubCell"/>
</dbReference>
<dbReference type="PANTHER" id="PTHR30269:SF32">
    <property type="entry name" value="MEMBRANE TRANSPORTER PROTEIN-RELATED"/>
    <property type="match status" value="1"/>
</dbReference>
<feature type="transmembrane region" description="Helical" evidence="8">
    <location>
        <begin position="126"/>
        <end position="144"/>
    </location>
</feature>
<evidence type="ECO:0000256" key="1">
    <source>
        <dbReference type="ARBA" id="ARBA00004651"/>
    </source>
</evidence>
<comment type="caution">
    <text evidence="9">The sequence shown here is derived from an EMBL/GenBank/DDBJ whole genome shotgun (WGS) entry which is preliminary data.</text>
</comment>
<accession>A0A1R1JZP1</accession>
<feature type="transmembrane region" description="Helical" evidence="8">
    <location>
        <begin position="156"/>
        <end position="182"/>
    </location>
</feature>
<keyword evidence="6 8" id="KW-1133">Transmembrane helix</keyword>
<keyword evidence="7 8" id="KW-0472">Membrane</keyword>
<proteinExistence type="inferred from homology"/>
<keyword evidence="3" id="KW-0813">Transport</keyword>
<protein>
    <recommendedName>
        <fullName evidence="8">Probable membrane transporter protein</fullName>
    </recommendedName>
</protein>
<evidence type="ECO:0000256" key="8">
    <source>
        <dbReference type="RuleBase" id="RU363041"/>
    </source>
</evidence>
<dbReference type="EMBL" id="MJMN01000002">
    <property type="protein sequence ID" value="OMG92609.1"/>
    <property type="molecule type" value="Genomic_DNA"/>
</dbReference>
<feature type="transmembrane region" description="Helical" evidence="8">
    <location>
        <begin position="252"/>
        <end position="270"/>
    </location>
</feature>
<comment type="similarity">
    <text evidence="2 8">Belongs to the 4-toluene sulfonate uptake permease (TSUP) (TC 2.A.102) family.</text>
</comment>
<evidence type="ECO:0000256" key="3">
    <source>
        <dbReference type="ARBA" id="ARBA00022448"/>
    </source>
</evidence>
<evidence type="ECO:0000256" key="7">
    <source>
        <dbReference type="ARBA" id="ARBA00023136"/>
    </source>
</evidence>
<feature type="transmembrane region" description="Helical" evidence="8">
    <location>
        <begin position="194"/>
        <end position="213"/>
    </location>
</feature>
<dbReference type="PANTHER" id="PTHR30269">
    <property type="entry name" value="TRANSMEMBRANE PROTEIN YFCA"/>
    <property type="match status" value="1"/>
</dbReference>
<feature type="transmembrane region" description="Helical" evidence="8">
    <location>
        <begin position="20"/>
        <end position="42"/>
    </location>
</feature>
<reference evidence="9 10" key="1">
    <citation type="submission" date="2016-09" db="EMBL/GenBank/DDBJ databases">
        <title>Phylogenomics of Achromobacter.</title>
        <authorList>
            <person name="Jeukens J."/>
            <person name="Freschi L."/>
            <person name="Vincent A.T."/>
            <person name="Emond-Rheault J.-G."/>
            <person name="Kukavica-Ibrulj I."/>
            <person name="Charette S.J."/>
            <person name="Levesque R.C."/>
        </authorList>
    </citation>
    <scope>NUCLEOTIDE SEQUENCE [LARGE SCALE GENOMIC DNA]</scope>
    <source>
        <strain evidence="9 10">AUS488</strain>
    </source>
</reference>
<keyword evidence="4 8" id="KW-1003">Cell membrane</keyword>
<feature type="transmembrane region" description="Helical" evidence="8">
    <location>
        <begin position="220"/>
        <end position="240"/>
    </location>
</feature>
<evidence type="ECO:0000256" key="2">
    <source>
        <dbReference type="ARBA" id="ARBA00009142"/>
    </source>
</evidence>
<dbReference type="Pfam" id="PF01925">
    <property type="entry name" value="TauE"/>
    <property type="match status" value="1"/>
</dbReference>
<sequence>MAFLVLAQTMDETTMDLLSQVPWTFTGIPALALLGFAGLAFFGAGVVKGALGVGLPLVAVPLLSLVLPPPTAISLLVVPVLISNLWQAWQADKPARYAMRFKWLSLSLLVSTVVSVRLSLALPTELLSVLVAASVICAVVLMMYKPQGSIPSEQELPLGIGVGVLAGMMGGLSSMTGPFIITYLLALKLGRDEFVGSISIIYLFGMIPLYLALAYYGRLGLVETSMSLLALAPMALGMMIGRRMRAFLSEEAFRRVLLGFLASVAVLLVSKGA</sequence>
<evidence type="ECO:0000313" key="9">
    <source>
        <dbReference type="EMBL" id="OMG92609.1"/>
    </source>
</evidence>
<dbReference type="InterPro" id="IPR052017">
    <property type="entry name" value="TSUP"/>
</dbReference>
<dbReference type="InterPro" id="IPR002781">
    <property type="entry name" value="TM_pro_TauE-like"/>
</dbReference>
<evidence type="ECO:0000256" key="4">
    <source>
        <dbReference type="ARBA" id="ARBA00022475"/>
    </source>
</evidence>
<name>A0A1R1JZP1_ALCXX</name>
<feature type="transmembrane region" description="Helical" evidence="8">
    <location>
        <begin position="101"/>
        <end position="120"/>
    </location>
</feature>
<dbReference type="Proteomes" id="UP000187251">
    <property type="component" value="Unassembled WGS sequence"/>
</dbReference>
<comment type="subcellular location">
    <subcellularLocation>
        <location evidence="1 8">Cell membrane</location>
        <topology evidence="1 8">Multi-pass membrane protein</topology>
    </subcellularLocation>
</comment>